<accession>A0A0B7BH85</accession>
<proteinExistence type="predicted"/>
<dbReference type="EMBL" id="HACG01045844">
    <property type="protein sequence ID" value="CEK92709.1"/>
    <property type="molecule type" value="Transcribed_RNA"/>
</dbReference>
<sequence length="89" mass="10470">MKVLCVTDVVLLLDLAFNQHTYLFELSTFLDLFHPSNILFAVVWRWKSNTIFNDLCNCCMHICMMLCLCMMMLCFNTLLTSHPEHYCLP</sequence>
<keyword evidence="1" id="KW-0812">Transmembrane</keyword>
<feature type="non-terminal residue" evidence="2">
    <location>
        <position position="89"/>
    </location>
</feature>
<feature type="transmembrane region" description="Helical" evidence="1">
    <location>
        <begin position="28"/>
        <end position="46"/>
    </location>
</feature>
<evidence type="ECO:0000256" key="1">
    <source>
        <dbReference type="SAM" id="Phobius"/>
    </source>
</evidence>
<feature type="transmembrane region" description="Helical" evidence="1">
    <location>
        <begin position="58"/>
        <end position="79"/>
    </location>
</feature>
<name>A0A0B7BH85_9EUPU</name>
<keyword evidence="1" id="KW-1133">Transmembrane helix</keyword>
<dbReference type="AlphaFoldDB" id="A0A0B7BH85"/>
<protein>
    <submittedName>
        <fullName evidence="2">Uncharacterized protein</fullName>
    </submittedName>
</protein>
<evidence type="ECO:0000313" key="2">
    <source>
        <dbReference type="EMBL" id="CEK92709.1"/>
    </source>
</evidence>
<organism evidence="2">
    <name type="scientific">Arion vulgaris</name>
    <dbReference type="NCBI Taxonomy" id="1028688"/>
    <lineage>
        <taxon>Eukaryota</taxon>
        <taxon>Metazoa</taxon>
        <taxon>Spiralia</taxon>
        <taxon>Lophotrochozoa</taxon>
        <taxon>Mollusca</taxon>
        <taxon>Gastropoda</taxon>
        <taxon>Heterobranchia</taxon>
        <taxon>Euthyneura</taxon>
        <taxon>Panpulmonata</taxon>
        <taxon>Eupulmonata</taxon>
        <taxon>Stylommatophora</taxon>
        <taxon>Helicina</taxon>
        <taxon>Arionoidea</taxon>
        <taxon>Arionidae</taxon>
        <taxon>Arion</taxon>
    </lineage>
</organism>
<keyword evidence="1" id="KW-0472">Membrane</keyword>
<gene>
    <name evidence="2" type="primary">ORF189778</name>
</gene>
<reference evidence="2" key="1">
    <citation type="submission" date="2014-12" db="EMBL/GenBank/DDBJ databases">
        <title>Insight into the proteome of Arion vulgaris.</title>
        <authorList>
            <person name="Aradska J."/>
            <person name="Bulat T."/>
            <person name="Smidak R."/>
            <person name="Sarate P."/>
            <person name="Gangsoo J."/>
            <person name="Sialana F."/>
            <person name="Bilban M."/>
            <person name="Lubec G."/>
        </authorList>
    </citation>
    <scope>NUCLEOTIDE SEQUENCE</scope>
    <source>
        <tissue evidence="2">Skin</tissue>
    </source>
</reference>